<dbReference type="STRING" id="446471.Xcel_0586"/>
<gene>
    <name evidence="2" type="ordered locus">Xcel_0586</name>
</gene>
<name>D1BWP3_XYLCX</name>
<dbReference type="InterPro" id="IPR001387">
    <property type="entry name" value="Cro/C1-type_HTH"/>
</dbReference>
<evidence type="ECO:0000313" key="3">
    <source>
        <dbReference type="Proteomes" id="UP000002255"/>
    </source>
</evidence>
<proteinExistence type="predicted"/>
<dbReference type="CDD" id="cd00093">
    <property type="entry name" value="HTH_XRE"/>
    <property type="match status" value="1"/>
</dbReference>
<protein>
    <submittedName>
        <fullName evidence="2">Transcriptional regulator, XRE family</fullName>
    </submittedName>
</protein>
<dbReference type="SUPFAM" id="SSF47413">
    <property type="entry name" value="lambda repressor-like DNA-binding domains"/>
    <property type="match status" value="1"/>
</dbReference>
<dbReference type="HOGENOM" id="CLU_2262748_0_0_11"/>
<dbReference type="EMBL" id="CP001821">
    <property type="protein sequence ID" value="ACZ29625.1"/>
    <property type="molecule type" value="Genomic_DNA"/>
</dbReference>
<dbReference type="InterPro" id="IPR010982">
    <property type="entry name" value="Lambda_DNA-bd_dom_sf"/>
</dbReference>
<organism evidence="2 3">
    <name type="scientific">Xylanimonas cellulosilytica (strain DSM 15894 / JCM 12276 / CECT 5975 / KCTC 9989 / LMG 20990 / NBRC 107835 / XIL07)</name>
    <dbReference type="NCBI Taxonomy" id="446471"/>
    <lineage>
        <taxon>Bacteria</taxon>
        <taxon>Bacillati</taxon>
        <taxon>Actinomycetota</taxon>
        <taxon>Actinomycetes</taxon>
        <taxon>Micrococcales</taxon>
        <taxon>Promicromonosporaceae</taxon>
        <taxon>Xylanimonas</taxon>
    </lineage>
</organism>
<accession>D1BWP3</accession>
<evidence type="ECO:0000313" key="2">
    <source>
        <dbReference type="EMBL" id="ACZ29625.1"/>
    </source>
</evidence>
<reference evidence="3" key="1">
    <citation type="submission" date="2009-11" db="EMBL/GenBank/DDBJ databases">
        <title>The complete chromosome of Xylanimonas cellulosilytica DSM 15894.</title>
        <authorList>
            <consortium name="US DOE Joint Genome Institute (JGI-PGF)"/>
            <person name="Lucas S."/>
            <person name="Copeland A."/>
            <person name="Lapidus A."/>
            <person name="Glavina del Rio T."/>
            <person name="Dalin E."/>
            <person name="Tice H."/>
            <person name="Bruce D."/>
            <person name="Goodwin L."/>
            <person name="Pitluck S."/>
            <person name="Kyrpides N."/>
            <person name="Mavromatis K."/>
            <person name="Ivanova N."/>
            <person name="Mikhailova N."/>
            <person name="Foster B."/>
            <person name="Clum A."/>
            <person name="Brettin T."/>
            <person name="Detter J.C."/>
            <person name="Han C."/>
            <person name="Larimer F."/>
            <person name="Land M."/>
            <person name="Hauser L."/>
            <person name="Markowitz V."/>
            <person name="Cheng J.F."/>
            <person name="Hugenholtz P."/>
            <person name="Woyke T."/>
            <person name="Wu D."/>
            <person name="Gehrich-Schroeter G."/>
            <person name="Schneider S."/>
            <person name="Pukall S.R."/>
            <person name="Klenk H.P."/>
            <person name="Eisen J.A."/>
        </authorList>
    </citation>
    <scope>NUCLEOTIDE SEQUENCE [LARGE SCALE GENOMIC DNA]</scope>
    <source>
        <strain evidence="3">DSM 15894 / CECT 5975 / LMG 20990 / XIL07</strain>
    </source>
</reference>
<dbReference type="GO" id="GO:0003677">
    <property type="term" value="F:DNA binding"/>
    <property type="evidence" value="ECO:0007669"/>
    <property type="project" value="InterPro"/>
</dbReference>
<reference evidence="2 3" key="2">
    <citation type="journal article" date="2010" name="Stand. Genomic Sci.">
        <title>Complete genome sequence of Xylanimonas cellulosilytica type strain (XIL07).</title>
        <authorList>
            <person name="Foster B."/>
            <person name="Pukall R."/>
            <person name="Abt B."/>
            <person name="Nolan M."/>
            <person name="Glavina Del Rio T."/>
            <person name="Chen F."/>
            <person name="Lucas S."/>
            <person name="Tice H."/>
            <person name="Pitluck S."/>
            <person name="Cheng J.-F."/>
            <person name="Chertkov O."/>
            <person name="Brettin T."/>
            <person name="Han C."/>
            <person name="Detter J.C."/>
            <person name="Bruce D."/>
            <person name="Goodwin L."/>
            <person name="Ivanova N."/>
            <person name="Mavromatis K."/>
            <person name="Pati A."/>
            <person name="Mikhailova N."/>
            <person name="Chen A."/>
            <person name="Palaniappan K."/>
            <person name="Land M."/>
            <person name="Hauser L."/>
            <person name="Chang Y.-J."/>
            <person name="Jeffries C.D."/>
            <person name="Chain P."/>
            <person name="Rohde M."/>
            <person name="Goeker M."/>
            <person name="Bristow J."/>
            <person name="Eisen J.A."/>
            <person name="Markowitz V."/>
            <person name="Hugenholtz P."/>
            <person name="Kyrpides N.C."/>
            <person name="Klenk H.-P."/>
            <person name="Lapidus A."/>
        </authorList>
    </citation>
    <scope>NUCLEOTIDE SEQUENCE [LARGE SCALE GENOMIC DNA]</scope>
    <source>
        <strain evidence="3">DSM 15894 / CECT 5975 / LMG 20990 / XIL07</strain>
    </source>
</reference>
<dbReference type="OrthoDB" id="513181at2"/>
<dbReference type="AlphaFoldDB" id="D1BWP3"/>
<keyword evidence="3" id="KW-1185">Reference proteome</keyword>
<feature type="domain" description="HTH cro/C1-type" evidence="1">
    <location>
        <begin position="18"/>
        <end position="71"/>
    </location>
</feature>
<dbReference type="Pfam" id="PF01381">
    <property type="entry name" value="HTH_3"/>
    <property type="match status" value="1"/>
</dbReference>
<dbReference type="Proteomes" id="UP000002255">
    <property type="component" value="Chromosome"/>
</dbReference>
<sequence>MTGTVTPLSIGMRVRGARDCRGWNQTQLAEALTAAGWPMGQPTVAKIEAGLRPLRLHESVVVAKVLGTTIVGLLDDSELREIGDAFHAGVLHAINVLQREANR</sequence>
<evidence type="ECO:0000259" key="1">
    <source>
        <dbReference type="Pfam" id="PF01381"/>
    </source>
</evidence>
<dbReference type="KEGG" id="xce:Xcel_0586"/>
<dbReference type="RefSeq" id="WP_012877369.1">
    <property type="nucleotide sequence ID" value="NC_013530.1"/>
</dbReference>
<dbReference type="Gene3D" id="1.10.260.40">
    <property type="entry name" value="lambda repressor-like DNA-binding domains"/>
    <property type="match status" value="1"/>
</dbReference>
<dbReference type="eggNOG" id="COG1396">
    <property type="taxonomic scope" value="Bacteria"/>
</dbReference>